<name>A0A4U1L564_9SPHN</name>
<dbReference type="AlphaFoldDB" id="A0A4U1L564"/>
<dbReference type="InterPro" id="IPR009056">
    <property type="entry name" value="Cyt_c-like_dom"/>
</dbReference>
<dbReference type="PROSITE" id="PS51007">
    <property type="entry name" value="CYTC"/>
    <property type="match status" value="1"/>
</dbReference>
<dbReference type="InterPro" id="IPR036909">
    <property type="entry name" value="Cyt_c-like_dom_sf"/>
</dbReference>
<protein>
    <submittedName>
        <fullName evidence="9">Cytochrome c family protein</fullName>
    </submittedName>
</protein>
<feature type="domain" description="Cytochrome c" evidence="8">
    <location>
        <begin position="80"/>
        <end position="179"/>
    </location>
</feature>
<dbReference type="PANTHER" id="PTHR11961">
    <property type="entry name" value="CYTOCHROME C"/>
    <property type="match status" value="1"/>
</dbReference>
<dbReference type="Pfam" id="PF00034">
    <property type="entry name" value="Cytochrom_C"/>
    <property type="match status" value="1"/>
</dbReference>
<dbReference type="PROSITE" id="PS51257">
    <property type="entry name" value="PROKAR_LIPOPROTEIN"/>
    <property type="match status" value="1"/>
</dbReference>
<keyword evidence="3 6" id="KW-0479">Metal-binding</keyword>
<gene>
    <name evidence="9" type="ORF">FBR43_12020</name>
</gene>
<evidence type="ECO:0000313" key="9">
    <source>
        <dbReference type="EMBL" id="TKD51400.1"/>
    </source>
</evidence>
<dbReference type="SUPFAM" id="SSF46626">
    <property type="entry name" value="Cytochrome c"/>
    <property type="match status" value="1"/>
</dbReference>
<reference evidence="9 10" key="1">
    <citation type="submission" date="2019-04" db="EMBL/GenBank/DDBJ databases">
        <authorList>
            <person name="Yang Y."/>
            <person name="Wei D."/>
        </authorList>
    </citation>
    <scope>NUCLEOTIDE SEQUENCE [LARGE SCALE GENOMIC DNA]</scope>
    <source>
        <strain evidence="9 10">L-1-4w-11</strain>
    </source>
</reference>
<dbReference type="Gene3D" id="1.10.760.10">
    <property type="entry name" value="Cytochrome c-like domain"/>
    <property type="match status" value="1"/>
</dbReference>
<dbReference type="GO" id="GO:0046872">
    <property type="term" value="F:metal ion binding"/>
    <property type="evidence" value="ECO:0007669"/>
    <property type="project" value="UniProtKB-KW"/>
</dbReference>
<keyword evidence="2 6" id="KW-0349">Heme</keyword>
<accession>A0A4U1L564</accession>
<evidence type="ECO:0000256" key="1">
    <source>
        <dbReference type="ARBA" id="ARBA00022448"/>
    </source>
</evidence>
<dbReference type="GO" id="GO:0020037">
    <property type="term" value="F:heme binding"/>
    <property type="evidence" value="ECO:0007669"/>
    <property type="project" value="InterPro"/>
</dbReference>
<dbReference type="Proteomes" id="UP000309138">
    <property type="component" value="Unassembled WGS sequence"/>
</dbReference>
<dbReference type="GO" id="GO:0009055">
    <property type="term" value="F:electron transfer activity"/>
    <property type="evidence" value="ECO:0007669"/>
    <property type="project" value="InterPro"/>
</dbReference>
<organism evidence="9 10">
    <name type="scientific">Sphingomonas baiyangensis</name>
    <dbReference type="NCBI Taxonomy" id="2572576"/>
    <lineage>
        <taxon>Bacteria</taxon>
        <taxon>Pseudomonadati</taxon>
        <taxon>Pseudomonadota</taxon>
        <taxon>Alphaproteobacteria</taxon>
        <taxon>Sphingomonadales</taxon>
        <taxon>Sphingomonadaceae</taxon>
        <taxon>Sphingomonas</taxon>
    </lineage>
</organism>
<evidence type="ECO:0000256" key="7">
    <source>
        <dbReference type="SAM" id="MobiDB-lite"/>
    </source>
</evidence>
<evidence type="ECO:0000256" key="6">
    <source>
        <dbReference type="PROSITE-ProRule" id="PRU00433"/>
    </source>
</evidence>
<evidence type="ECO:0000256" key="3">
    <source>
        <dbReference type="ARBA" id="ARBA00022723"/>
    </source>
</evidence>
<keyword evidence="1" id="KW-0813">Transport</keyword>
<sequence>MDERAIKRSGWVALGVTTSALLLSACGGGGEAEKKSTTTTTTAATNTSAPAAPAAPAGGAAPAPDNTDTLTGATFASFTGDPASGKTVFLQCQTCHAVEAGVNKIGPSLAGIVGRAAGTVAGYNYTPANKNSGITWSKEKLFQYLENPQRVVPGTKMAFAGIADEQKRADVIEYLANPQ</sequence>
<evidence type="ECO:0000256" key="4">
    <source>
        <dbReference type="ARBA" id="ARBA00022982"/>
    </source>
</evidence>
<evidence type="ECO:0000256" key="5">
    <source>
        <dbReference type="ARBA" id="ARBA00023004"/>
    </source>
</evidence>
<comment type="caution">
    <text evidence="9">The sequence shown here is derived from an EMBL/GenBank/DDBJ whole genome shotgun (WGS) entry which is preliminary data.</text>
</comment>
<dbReference type="OrthoDB" id="9805828at2"/>
<proteinExistence type="predicted"/>
<dbReference type="InterPro" id="IPR002327">
    <property type="entry name" value="Cyt_c_1A/1B"/>
</dbReference>
<keyword evidence="4" id="KW-0249">Electron transport</keyword>
<dbReference type="PRINTS" id="PR00604">
    <property type="entry name" value="CYTCHRMECIAB"/>
</dbReference>
<feature type="compositionally biased region" description="Low complexity" evidence="7">
    <location>
        <begin position="37"/>
        <end position="66"/>
    </location>
</feature>
<dbReference type="EMBL" id="SWKR01000002">
    <property type="protein sequence ID" value="TKD51400.1"/>
    <property type="molecule type" value="Genomic_DNA"/>
</dbReference>
<evidence type="ECO:0000313" key="10">
    <source>
        <dbReference type="Proteomes" id="UP000309138"/>
    </source>
</evidence>
<evidence type="ECO:0000259" key="8">
    <source>
        <dbReference type="PROSITE" id="PS51007"/>
    </source>
</evidence>
<dbReference type="RefSeq" id="WP_136943343.1">
    <property type="nucleotide sequence ID" value="NZ_SWKR01000002.1"/>
</dbReference>
<keyword evidence="10" id="KW-1185">Reference proteome</keyword>
<feature type="region of interest" description="Disordered" evidence="7">
    <location>
        <begin position="28"/>
        <end position="66"/>
    </location>
</feature>
<keyword evidence="5 6" id="KW-0408">Iron</keyword>
<evidence type="ECO:0000256" key="2">
    <source>
        <dbReference type="ARBA" id="ARBA00022617"/>
    </source>
</evidence>